<organism evidence="3 4">
    <name type="scientific">Butyrivibrio fibrisolvens</name>
    <dbReference type="NCBI Taxonomy" id="831"/>
    <lineage>
        <taxon>Bacteria</taxon>
        <taxon>Bacillati</taxon>
        <taxon>Bacillota</taxon>
        <taxon>Clostridia</taxon>
        <taxon>Lachnospirales</taxon>
        <taxon>Lachnospiraceae</taxon>
        <taxon>Butyrivibrio</taxon>
    </lineage>
</organism>
<evidence type="ECO:0000313" key="3">
    <source>
        <dbReference type="EMBL" id="PWT26643.1"/>
    </source>
</evidence>
<feature type="domain" description="DUF4143" evidence="2">
    <location>
        <begin position="222"/>
        <end position="383"/>
    </location>
</feature>
<dbReference type="Gene3D" id="3.40.50.300">
    <property type="entry name" value="P-loop containing nucleotide triphosphate hydrolases"/>
    <property type="match status" value="1"/>
</dbReference>
<accession>A0A317G208</accession>
<feature type="domain" description="AAA" evidence="1">
    <location>
        <begin position="17"/>
        <end position="152"/>
    </location>
</feature>
<dbReference type="EMBL" id="NXNG01000001">
    <property type="protein sequence ID" value="PWT26643.1"/>
    <property type="molecule type" value="Genomic_DNA"/>
</dbReference>
<dbReference type="SUPFAM" id="SSF52540">
    <property type="entry name" value="P-loop containing nucleoside triphosphate hydrolases"/>
    <property type="match status" value="1"/>
</dbReference>
<evidence type="ECO:0000259" key="1">
    <source>
        <dbReference type="Pfam" id="PF13173"/>
    </source>
</evidence>
<comment type="caution">
    <text evidence="3">The sequence shown here is derived from an EMBL/GenBank/DDBJ whole genome shotgun (WGS) entry which is preliminary data.</text>
</comment>
<evidence type="ECO:0000313" key="4">
    <source>
        <dbReference type="Proteomes" id="UP000245488"/>
    </source>
</evidence>
<reference evidence="3 4" key="1">
    <citation type="submission" date="2017-09" db="EMBL/GenBank/DDBJ databases">
        <title>High-quality draft genome sequence of Butyrivibrio fibrisolvens INBov1, isolated from cow rumen.</title>
        <authorList>
            <person name="Rodriguez Hernaez J."/>
            <person name="Rivarola M."/>
            <person name="Paniego N."/>
            <person name="Cravero S."/>
            <person name="Ceron Cucchi M."/>
            <person name="Martinez M.C."/>
        </authorList>
    </citation>
    <scope>NUCLEOTIDE SEQUENCE [LARGE SCALE GENOMIC DNA]</scope>
    <source>
        <strain evidence="3 4">INBov1</strain>
    </source>
</reference>
<dbReference type="PANTHER" id="PTHR33295">
    <property type="entry name" value="ATPASE"/>
    <property type="match status" value="1"/>
</dbReference>
<dbReference type="InterPro" id="IPR041682">
    <property type="entry name" value="AAA_14"/>
</dbReference>
<dbReference type="PANTHER" id="PTHR33295:SF7">
    <property type="entry name" value="ATPASE"/>
    <property type="match status" value="1"/>
</dbReference>
<evidence type="ECO:0000259" key="2">
    <source>
        <dbReference type="Pfam" id="PF13635"/>
    </source>
</evidence>
<dbReference type="InterPro" id="IPR025420">
    <property type="entry name" value="DUF4143"/>
</dbReference>
<dbReference type="Proteomes" id="UP000245488">
    <property type="component" value="Chromosome"/>
</dbReference>
<dbReference type="AlphaFoldDB" id="A0A317G208"/>
<dbReference type="InterPro" id="IPR027417">
    <property type="entry name" value="P-loop_NTPase"/>
</dbReference>
<proteinExistence type="predicted"/>
<protein>
    <submittedName>
        <fullName evidence="3">ATPase</fullName>
    </submittedName>
</protein>
<dbReference type="Pfam" id="PF13173">
    <property type="entry name" value="AAA_14"/>
    <property type="match status" value="1"/>
</dbReference>
<dbReference type="Pfam" id="PF13635">
    <property type="entry name" value="DUF4143"/>
    <property type="match status" value="1"/>
</dbReference>
<name>A0A317G208_BUTFI</name>
<gene>
    <name evidence="3" type="ORF">CPT75_05630</name>
</gene>
<sequence>MQRFAMKKLEAWKNDDNRKPLVIMGARQVGKTWLMKEFGRLYYKKVAYISFYNNEAMKNVFEQDYDINRIVSAINIEVGFTISSDDTLIIFDEIQNAPKAFESLKYFYEDAPEYHIMVAGSLLGVALHEGISYPVGKVTTLNLYPLNFREFLYAVGEKGLADALETKDYDLIDSFSEKYIYHLKNYFYVGGMPEVVSKFINNNDYIAARELQKEIVLQYKGDFGKHISPNELPRINMVWDSIPMQLAKENKKFFFGQIKKGARSAEFEKAIQWLVDSGLVYRVHKVNEPHIPLSAYKELSFFKLFFVDIGLLGAMSELDLHSVIEGNRLFAEFKGALTEQYVLQQIMSDTTYTPYYYGTASATFEQDFLIQKGMDAVPIEVKAETNIHSKSLKAFYDKFHPSISIRLSLLNYKEQDWLVNIPLYAVSNM</sequence>
<keyword evidence="4" id="KW-1185">Reference proteome</keyword>
<dbReference type="RefSeq" id="WP_110072396.1">
    <property type="nucleotide sequence ID" value="NZ_CM009896.1"/>
</dbReference>